<keyword evidence="1" id="KW-1133">Transmembrane helix</keyword>
<dbReference type="InterPro" id="IPR010982">
    <property type="entry name" value="Lambda_DNA-bd_dom_sf"/>
</dbReference>
<dbReference type="InterPro" id="IPR025194">
    <property type="entry name" value="RodZ-like_C"/>
</dbReference>
<gene>
    <name evidence="3" type="ORF">Red2C11_36</name>
</gene>
<dbReference type="EMBL" id="AY744399">
    <property type="protein sequence ID" value="AAV31623.1"/>
    <property type="molecule type" value="Genomic_DNA"/>
</dbReference>
<protein>
    <recommendedName>
        <fullName evidence="2">Cytoskeleton protein RodZ-like C-terminal domain-containing protein</fullName>
    </recommendedName>
</protein>
<evidence type="ECO:0000256" key="1">
    <source>
        <dbReference type="SAM" id="Phobius"/>
    </source>
</evidence>
<sequence>MYGDICCFRLVLANRRRSLKLRQEIENQPLVAGDGFKQIGSTLKDARLSQGFSLKDISEQLRISVDFLTKLESGSFSELPAPAYVVGFLRSYGRCVGLAPDPLVARYMAVTQGEGSKPSYKTPMSTRPPQRSAPAVASMLVLFGLMAYGGWFWLKTNDLPVLDVTENDTKTAELPLSPDRQGALINAASLDAPAKIDRVLDTLVDTAEVSANNPSKERTIKPFGSAFNTIVNQETDRSETELASNEKLALEPVEIGSSMFETRLPEQVESDLTVVEAQILSPSESEPSNQILTDELVERRIPVARDPASLDLLNTNRAIANLILTDELVERRIPVARDPASLDLLNTNRAIANLRDPAKEITIRAVAASWVEIVRDNGEEVLAKLMQAGDSYVVEGNTRLFLSTGNAGGLTVVIGTDDPLSMGDIGEIVRDLPLVTEKLRKSL</sequence>
<dbReference type="Pfam" id="PF13464">
    <property type="entry name" value="RodZ_C"/>
    <property type="match status" value="1"/>
</dbReference>
<dbReference type="SUPFAM" id="SSF47413">
    <property type="entry name" value="lambda repressor-like DNA-binding domains"/>
    <property type="match status" value="1"/>
</dbReference>
<organism evidence="3">
    <name type="scientific">uncultured alpha proteobacterium EBAC2C11</name>
    <dbReference type="NCBI Taxonomy" id="295349"/>
    <lineage>
        <taxon>Bacteria</taxon>
        <taxon>Pseudomonadati</taxon>
        <taxon>Pseudomonadota</taxon>
        <taxon>Alphaproteobacteria</taxon>
        <taxon>Candidatus Puniceispirillales</taxon>
        <taxon>environmental samples</taxon>
    </lineage>
</organism>
<dbReference type="PANTHER" id="PTHR34475">
    <property type="match status" value="1"/>
</dbReference>
<evidence type="ECO:0000313" key="3">
    <source>
        <dbReference type="EMBL" id="AAV31623.1"/>
    </source>
</evidence>
<dbReference type="Pfam" id="PF13413">
    <property type="entry name" value="HTH_25"/>
    <property type="match status" value="1"/>
</dbReference>
<dbReference type="PANTHER" id="PTHR34475:SF1">
    <property type="entry name" value="CYTOSKELETON PROTEIN RODZ"/>
    <property type="match status" value="1"/>
</dbReference>
<feature type="transmembrane region" description="Helical" evidence="1">
    <location>
        <begin position="133"/>
        <end position="154"/>
    </location>
</feature>
<reference evidence="3" key="1">
    <citation type="submission" date="2004-09" db="EMBL/GenBank/DDBJ databases">
        <title>SAR116.</title>
        <authorList>
            <person name="Sabehi G."/>
            <person name="Beja O."/>
        </authorList>
    </citation>
    <scope>NUCLEOTIDE SEQUENCE</scope>
</reference>
<dbReference type="AlphaFoldDB" id="Q5UF01"/>
<dbReference type="Gene3D" id="1.10.260.40">
    <property type="entry name" value="lambda repressor-like DNA-binding domains"/>
    <property type="match status" value="1"/>
</dbReference>
<dbReference type="GO" id="GO:0003677">
    <property type="term" value="F:DNA binding"/>
    <property type="evidence" value="ECO:0007669"/>
    <property type="project" value="InterPro"/>
</dbReference>
<proteinExistence type="predicted"/>
<name>Q5UF01_9PROT</name>
<keyword evidence="1" id="KW-0472">Membrane</keyword>
<accession>Q5UF01</accession>
<feature type="domain" description="Cytoskeleton protein RodZ-like C-terminal" evidence="2">
    <location>
        <begin position="362"/>
        <end position="414"/>
    </location>
</feature>
<evidence type="ECO:0000259" key="2">
    <source>
        <dbReference type="Pfam" id="PF13464"/>
    </source>
</evidence>
<keyword evidence="1" id="KW-0812">Transmembrane</keyword>
<dbReference type="InterPro" id="IPR050400">
    <property type="entry name" value="Bact_Cytoskel_RodZ"/>
</dbReference>